<evidence type="ECO:0000256" key="1">
    <source>
        <dbReference type="SAM" id="MobiDB-lite"/>
    </source>
</evidence>
<name>A0A2B7X3T2_9EURO</name>
<reference evidence="2 3" key="1">
    <citation type="submission" date="2017-10" db="EMBL/GenBank/DDBJ databases">
        <title>Comparative genomics in systemic dimorphic fungi from Ajellomycetaceae.</title>
        <authorList>
            <person name="Munoz J.F."/>
            <person name="Mcewen J.G."/>
            <person name="Clay O.K."/>
            <person name="Cuomo C.A."/>
        </authorList>
    </citation>
    <scope>NUCLEOTIDE SEQUENCE [LARGE SCALE GENOMIC DNA]</scope>
    <source>
        <strain evidence="2 3">UAMH5409</strain>
    </source>
</reference>
<dbReference type="STRING" id="1447875.A0A2B7X3T2"/>
<feature type="compositionally biased region" description="Basic and acidic residues" evidence="1">
    <location>
        <begin position="155"/>
        <end position="176"/>
    </location>
</feature>
<dbReference type="Proteomes" id="UP000223968">
    <property type="component" value="Unassembled WGS sequence"/>
</dbReference>
<dbReference type="AlphaFoldDB" id="A0A2B7X3T2"/>
<protein>
    <submittedName>
        <fullName evidence="2">Uncharacterized protein</fullName>
    </submittedName>
</protein>
<proteinExistence type="predicted"/>
<evidence type="ECO:0000313" key="3">
    <source>
        <dbReference type="Proteomes" id="UP000223968"/>
    </source>
</evidence>
<feature type="region of interest" description="Disordered" evidence="1">
    <location>
        <begin position="72"/>
        <end position="176"/>
    </location>
</feature>
<evidence type="ECO:0000313" key="2">
    <source>
        <dbReference type="EMBL" id="PGH03402.1"/>
    </source>
</evidence>
<feature type="compositionally biased region" description="Basic and acidic residues" evidence="1">
    <location>
        <begin position="110"/>
        <end position="127"/>
    </location>
</feature>
<feature type="compositionally biased region" description="Basic and acidic residues" evidence="1">
    <location>
        <begin position="76"/>
        <end position="100"/>
    </location>
</feature>
<comment type="caution">
    <text evidence="2">The sequence shown here is derived from an EMBL/GenBank/DDBJ whole genome shotgun (WGS) entry which is preliminary data.</text>
</comment>
<accession>A0A2B7X3T2</accession>
<dbReference type="EMBL" id="PDNB01000148">
    <property type="protein sequence ID" value="PGH03402.1"/>
    <property type="molecule type" value="Genomic_DNA"/>
</dbReference>
<feature type="non-terminal residue" evidence="2">
    <location>
        <position position="176"/>
    </location>
</feature>
<gene>
    <name evidence="2" type="ORF">AJ79_07368</name>
</gene>
<sequence>MVLPRSTVFRTLFTAHQSSRIAGARASSRVLQQATRRTYASGSGEVKKSSDLPWIIGSIAFTVPAASFLLKQSPAKPKESEIHIPHHKDPEEPHVSEKAAARQAQEEEEVGKTEPERGIVASKRDEAPPGGQPVRSAGEEAEKPTQKSTASESVKSVESEGPKEGTKEDRESAKEA</sequence>
<keyword evidence="3" id="KW-1185">Reference proteome</keyword>
<dbReference type="OrthoDB" id="4590707at2759"/>
<organism evidence="2 3">
    <name type="scientific">Helicocarpus griseus UAMH5409</name>
    <dbReference type="NCBI Taxonomy" id="1447875"/>
    <lineage>
        <taxon>Eukaryota</taxon>
        <taxon>Fungi</taxon>
        <taxon>Dikarya</taxon>
        <taxon>Ascomycota</taxon>
        <taxon>Pezizomycotina</taxon>
        <taxon>Eurotiomycetes</taxon>
        <taxon>Eurotiomycetidae</taxon>
        <taxon>Onygenales</taxon>
        <taxon>Ajellomycetaceae</taxon>
        <taxon>Helicocarpus</taxon>
    </lineage>
</organism>